<organism evidence="1 2">
    <name type="scientific">Giardia duodenalis assemblage B</name>
    <dbReference type="NCBI Taxonomy" id="1394984"/>
    <lineage>
        <taxon>Eukaryota</taxon>
        <taxon>Metamonada</taxon>
        <taxon>Diplomonadida</taxon>
        <taxon>Hexamitidae</taxon>
        <taxon>Giardiinae</taxon>
        <taxon>Giardia</taxon>
    </lineage>
</organism>
<comment type="caution">
    <text evidence="1">The sequence shown here is derived from an EMBL/GenBank/DDBJ whole genome shotgun (WGS) entry which is preliminary data.</text>
</comment>
<accession>A0A132NMK2</accession>
<dbReference type="VEuPathDB" id="GiardiaDB:QR46_4726"/>
<sequence length="222" mass="23582">MEFSGQVATHELLSGFNFFVPHLEHVIATVPALDAWVIGVHSVQSSMPPFAVVPQETHNFLSAGSDTGKWVVVHALASTHSPEPPEASVTLRYSLPVPSPDLHRVHFCVVVAWVHVAQFTSPQAWQGLLSLGPKYPSRQSSHTAGLAVESATAGCVHVLQLATPLYFLPLVSVTSVVSPHAHTDWSVFVASGGMKYPSAGVLHTPFGDTAVHIVLPGVAVVV</sequence>
<gene>
    <name evidence="1" type="ORF">QR46_4726</name>
</gene>
<dbReference type="EMBL" id="JXTI01000211">
    <property type="protein sequence ID" value="KWX11313.1"/>
    <property type="molecule type" value="Genomic_DNA"/>
</dbReference>
<evidence type="ECO:0000313" key="1">
    <source>
        <dbReference type="EMBL" id="KWX11313.1"/>
    </source>
</evidence>
<protein>
    <submittedName>
        <fullName evidence="1">Uncharacterized protein</fullName>
    </submittedName>
</protein>
<evidence type="ECO:0000313" key="2">
    <source>
        <dbReference type="Proteomes" id="UP000070089"/>
    </source>
</evidence>
<reference evidence="1 2" key="1">
    <citation type="journal article" date="2015" name="Mol. Biochem. Parasitol.">
        <title>Identification of polymorphic genes for use in assemblage B genotyping assays through comparative genomics of multiple assemblage B Giardia duodenalis isolates.</title>
        <authorList>
            <person name="Wielinga C."/>
            <person name="Thompson R.C."/>
            <person name="Monis P."/>
            <person name="Ryan U."/>
        </authorList>
    </citation>
    <scope>NUCLEOTIDE SEQUENCE [LARGE SCALE GENOMIC DNA]</scope>
    <source>
        <strain evidence="1 2">BAH15c1</strain>
    </source>
</reference>
<proteinExistence type="predicted"/>
<name>A0A132NMK2_GIAIN</name>
<dbReference type="AlphaFoldDB" id="A0A132NMK2"/>
<dbReference type="Proteomes" id="UP000070089">
    <property type="component" value="Unassembled WGS sequence"/>
</dbReference>